<name>A0A4V1YFI8_9BACE</name>
<dbReference type="AlphaFoldDB" id="A0A4V1YFI8"/>
<sequence length="597" mass="69663">MVTKAIKLYKTKGDKIPYLTTILEEIPTDTILCKTLTGLGATYGEIKAKRHSIIIQPNVSTIQCKCNDPKHTHDNLIGVIDKVGVDDVKEYILASKDKYCKFLVTPESFHKVKKAFEELDMYMYSECFMLIDESHKLVKDADYREGIYLPLDDFFQFKGKALVSATHIELSDPRFDKFQRLIIEPQFPYNVNIHIQYTNNTLERFKVTVRDSKNDCICVFLNSTDTIYALMEKTGILEESTVFCANKSVRKLKYSLNFKNAYSRFEPKRMKRVNFFTSRFYAGMDIELECKPDLIMLSDVNLVEHTVLDPYSDMIQIVGRFRNGVNYITHITNTFTDYTYRSKEEVLREVEIYEINYNFIRRELGNAIDNGSQCAFRTLLKTSPFNQFLDRHNNKSYCAVDNYVDEVMVRNMYLSEDTLFTTYTDEVLMKYFSAFRASYLYKAGNIEWLQLRNANKSIVSKRKVIVDILEKILPYETESDYEFRKDIYKSDPLIVEAVEILGIEEVRRLRYITNALKLEIYKAKCQSPQVTELIHDYFKVGGRYLLTDIKTTIKRIYEECGIAPQERVTAQTLRNYFNCDRATPKGKEGLLIVSVLN</sequence>
<dbReference type="Proteomes" id="UP000474077">
    <property type="component" value="Unassembled WGS sequence"/>
</dbReference>
<organism evidence="1 2">
    <name type="scientific">Bacteroides xylanisolvens</name>
    <dbReference type="NCBI Taxonomy" id="371601"/>
    <lineage>
        <taxon>Bacteria</taxon>
        <taxon>Pseudomonadati</taxon>
        <taxon>Bacteroidota</taxon>
        <taxon>Bacteroidia</taxon>
        <taxon>Bacteroidales</taxon>
        <taxon>Bacteroidaceae</taxon>
        <taxon>Bacteroides</taxon>
    </lineage>
</organism>
<proteinExistence type="predicted"/>
<comment type="caution">
    <text evidence="1">The sequence shown here is derived from an EMBL/GenBank/DDBJ whole genome shotgun (WGS) entry which is preliminary data.</text>
</comment>
<protein>
    <submittedName>
        <fullName evidence="1">Uncharacterized protein</fullName>
    </submittedName>
</protein>
<dbReference type="RefSeq" id="WP_151921951.1">
    <property type="nucleotide sequence ID" value="NZ_RCXZ01000010.1"/>
</dbReference>
<dbReference type="EMBL" id="WDER01000060">
    <property type="protein sequence ID" value="KAB6079967.1"/>
    <property type="molecule type" value="Genomic_DNA"/>
</dbReference>
<evidence type="ECO:0000313" key="1">
    <source>
        <dbReference type="EMBL" id="KAB6079967.1"/>
    </source>
</evidence>
<accession>A0A4V1YFI8</accession>
<reference evidence="1 2" key="1">
    <citation type="journal article" date="2019" name="Nat. Med.">
        <title>A library of human gut bacterial isolates paired with longitudinal multiomics data enables mechanistic microbiome research.</title>
        <authorList>
            <person name="Poyet M."/>
            <person name="Groussin M."/>
            <person name="Gibbons S.M."/>
            <person name="Avila-Pacheco J."/>
            <person name="Jiang X."/>
            <person name="Kearney S.M."/>
            <person name="Perrotta A.R."/>
            <person name="Berdy B."/>
            <person name="Zhao S."/>
            <person name="Lieberman T.D."/>
            <person name="Swanson P.K."/>
            <person name="Smith M."/>
            <person name="Roesemann S."/>
            <person name="Alexander J.E."/>
            <person name="Rich S.A."/>
            <person name="Livny J."/>
            <person name="Vlamakis H."/>
            <person name="Clish C."/>
            <person name="Bullock K."/>
            <person name="Deik A."/>
            <person name="Scott J."/>
            <person name="Pierce K.A."/>
            <person name="Xavier R.J."/>
            <person name="Alm E.J."/>
        </authorList>
    </citation>
    <scope>NUCLEOTIDE SEQUENCE [LARGE SCALE GENOMIC DNA]</scope>
    <source>
        <strain evidence="1 2">BIOML-A73</strain>
    </source>
</reference>
<evidence type="ECO:0000313" key="2">
    <source>
        <dbReference type="Proteomes" id="UP000474077"/>
    </source>
</evidence>
<gene>
    <name evidence="1" type="ORF">GA560_18285</name>
</gene>